<feature type="compositionally biased region" description="Gly residues" evidence="5">
    <location>
        <begin position="428"/>
        <end position="441"/>
    </location>
</feature>
<sequence>MADSSSTSSKPVQRDSQPAPGDARTEEVPAGPERVPKDAMSPPAPAPTALHQRLQRSMGPSLGSSPMHSPRSALRALDPESQTRLGHHTPTSSPGAGSSALPIHLEGRSYRFQHSHNTDSPGATKAQLSTSPPVESDGVQYSSSYTATSNAIRDNTAMLANMALYDDDHSPDREEGGEEEEQDRTQVQSARVQWRDSSSSSSELGSGFQFQAAQSGDRIPDQDLLSTSPRAQPNRGPGMLSLALGVMDDGNQPPAIVTSPPPIEYSEPTPRLAGAVSQSTFSEFGQRCESNSGTTDTGSDFSVRAPAPVVPAIATASAGAPEENAEARRASVPTRHIAAAQHGEQQGPARAIHMQRRTSVGAATPQDLFIARATSMSPAGTGVNAFKPSSFSGFAAFGASHRGSFGFGALAQAQAQAEAQTQQAHHTGGSGAGGGGGGGSGDRTSGTSAIQLPGGFSFANARTSGVGGRRSSIARPSNPPGASSFSIHRTSSMGRRSLPHGGGGTNDSNYGSVVSSDVRDDNYERGRYGGRRDTHDSDDTDERQALLSADRSWRNVLGGRRQDSSPRPAPTRAATIYNAVTYPVRAVSSLLFSPRSRSRSPARSSSSGTPAVGARERIMKKMTKANLKAMVTEPITVLPAVVLGLLLNLLDGVSYGMITFPNSNPIFAHFGGDGVAMFFVTCIISQLIYSLGGSVFKAGNGSMMIEVVPFYHILVRKIVEEIGDNNPAAVIATTCMAFALSSVLTGLVFLLLGLLRLGVLIGFFPRHILVGCIGGVGIFLLETGFEVAGRLQSEDGFQYNLETLKFFFQSPHEVALWSIPLGLAILLRVITARFNHPLVVPAYFVIMPAVFFAVTLPFGFSLARLQGSGWVFDIGSAADAPFWRFYTYFDLTQTSWMALVATMPTQFALVFLSVLPPPLNIPALAVSVGQDDVNTDRELTAHGWSNIIAGAHVLIPALGFLIAGKHLQA</sequence>
<feature type="compositionally biased region" description="Low complexity" evidence="5">
    <location>
        <begin position="593"/>
        <end position="607"/>
    </location>
</feature>
<dbReference type="Pfam" id="PF00916">
    <property type="entry name" value="Sulfate_transp"/>
    <property type="match status" value="1"/>
</dbReference>
<evidence type="ECO:0000256" key="2">
    <source>
        <dbReference type="ARBA" id="ARBA00022692"/>
    </source>
</evidence>
<feature type="compositionally biased region" description="Basic and acidic residues" evidence="5">
    <location>
        <begin position="517"/>
        <end position="537"/>
    </location>
</feature>
<evidence type="ECO:0000256" key="6">
    <source>
        <dbReference type="SAM" id="Phobius"/>
    </source>
</evidence>
<feature type="compositionally biased region" description="Polar residues" evidence="5">
    <location>
        <begin position="118"/>
        <end position="141"/>
    </location>
</feature>
<feature type="compositionally biased region" description="Polar residues" evidence="5">
    <location>
        <begin position="80"/>
        <end position="96"/>
    </location>
</feature>
<accession>A0A8T8T8Q3</accession>
<name>A0A8T8T8Q3_9BASI</name>
<keyword evidence="2 6" id="KW-0812">Transmembrane</keyword>
<dbReference type="AlphaFoldDB" id="A0A8T8T8Q3"/>
<proteinExistence type="predicted"/>
<feature type="compositionally biased region" description="Polar residues" evidence="5">
    <location>
        <begin position="1"/>
        <end position="16"/>
    </location>
</feature>
<evidence type="ECO:0000256" key="1">
    <source>
        <dbReference type="ARBA" id="ARBA00004141"/>
    </source>
</evidence>
<comment type="caution">
    <text evidence="8">The sequence shown here is derived from an EMBL/GenBank/DDBJ whole genome shotgun (WGS) entry which is preliminary data.</text>
</comment>
<protein>
    <recommendedName>
        <fullName evidence="7">SLC26A/SulP transporter domain-containing protein</fullName>
    </recommendedName>
</protein>
<comment type="subcellular location">
    <subcellularLocation>
        <location evidence="1">Membrane</location>
        <topology evidence="1">Multi-pass membrane protein</topology>
    </subcellularLocation>
</comment>
<evidence type="ECO:0000256" key="4">
    <source>
        <dbReference type="ARBA" id="ARBA00023136"/>
    </source>
</evidence>
<dbReference type="Proteomes" id="UP000077671">
    <property type="component" value="Unassembled WGS sequence"/>
</dbReference>
<evidence type="ECO:0000313" key="9">
    <source>
        <dbReference type="Proteomes" id="UP000077671"/>
    </source>
</evidence>
<keyword evidence="4 6" id="KW-0472">Membrane</keyword>
<dbReference type="PANTHER" id="PTHR43310:SF4">
    <property type="entry name" value="AFR304WP"/>
    <property type="match status" value="1"/>
</dbReference>
<feature type="transmembrane region" description="Helical" evidence="6">
    <location>
        <begin position="814"/>
        <end position="830"/>
    </location>
</feature>
<reference evidence="8" key="1">
    <citation type="submission" date="2016-04" db="EMBL/GenBank/DDBJ databases">
        <authorList>
            <person name="Nguyen H.D."/>
            <person name="Kesanakurti P."/>
            <person name="Cullis J."/>
            <person name="Levesque C.A."/>
            <person name="Hambleton S."/>
        </authorList>
    </citation>
    <scope>NUCLEOTIDE SEQUENCE</scope>
    <source>
        <strain evidence="8">DAOMC 238032</strain>
    </source>
</reference>
<feature type="transmembrane region" description="Helical" evidence="6">
    <location>
        <begin position="731"/>
        <end position="755"/>
    </location>
</feature>
<feature type="region of interest" description="Disordered" evidence="5">
    <location>
        <begin position="593"/>
        <end position="613"/>
    </location>
</feature>
<keyword evidence="3 6" id="KW-1133">Transmembrane helix</keyword>
<gene>
    <name evidence="8" type="ORF">A4X03_0g4564</name>
</gene>
<feature type="region of interest" description="Disordered" evidence="5">
    <location>
        <begin position="315"/>
        <end position="334"/>
    </location>
</feature>
<feature type="domain" description="SLC26A/SulP transporter" evidence="7">
    <location>
        <begin position="638"/>
        <end position="957"/>
    </location>
</feature>
<evidence type="ECO:0000256" key="5">
    <source>
        <dbReference type="SAM" id="MobiDB-lite"/>
    </source>
</evidence>
<feature type="compositionally biased region" description="Polar residues" evidence="5">
    <location>
        <begin position="506"/>
        <end position="515"/>
    </location>
</feature>
<feature type="region of interest" description="Disordered" evidence="5">
    <location>
        <begin position="1"/>
        <end position="141"/>
    </location>
</feature>
<dbReference type="GO" id="GO:0016020">
    <property type="term" value="C:membrane"/>
    <property type="evidence" value="ECO:0007669"/>
    <property type="project" value="UniProtKB-SubCell"/>
</dbReference>
<feature type="transmembrane region" description="Helical" evidence="6">
    <location>
        <begin position="842"/>
        <end position="863"/>
    </location>
</feature>
<feature type="transmembrane region" description="Helical" evidence="6">
    <location>
        <begin position="666"/>
        <end position="689"/>
    </location>
</feature>
<feature type="region of interest" description="Disordered" evidence="5">
    <location>
        <begin position="416"/>
        <end position="571"/>
    </location>
</feature>
<dbReference type="EMBL" id="LWDD02000632">
    <property type="protein sequence ID" value="KAE8257793.1"/>
    <property type="molecule type" value="Genomic_DNA"/>
</dbReference>
<feature type="compositionally biased region" description="Polar residues" evidence="5">
    <location>
        <begin position="480"/>
        <end position="494"/>
    </location>
</feature>
<evidence type="ECO:0000313" key="8">
    <source>
        <dbReference type="EMBL" id="KAE8257793.1"/>
    </source>
</evidence>
<evidence type="ECO:0000259" key="7">
    <source>
        <dbReference type="Pfam" id="PF00916"/>
    </source>
</evidence>
<evidence type="ECO:0000256" key="3">
    <source>
        <dbReference type="ARBA" id="ARBA00022989"/>
    </source>
</evidence>
<feature type="region of interest" description="Disordered" evidence="5">
    <location>
        <begin position="167"/>
        <end position="236"/>
    </location>
</feature>
<dbReference type="InterPro" id="IPR011547">
    <property type="entry name" value="SLC26A/SulP_dom"/>
</dbReference>
<dbReference type="InterPro" id="IPR052706">
    <property type="entry name" value="Membrane-Transporter-like"/>
</dbReference>
<feature type="transmembrane region" description="Helical" evidence="6">
    <location>
        <begin position="943"/>
        <end position="963"/>
    </location>
</feature>
<dbReference type="PANTHER" id="PTHR43310">
    <property type="entry name" value="SULFATE TRANSPORTER YBAR-RELATED"/>
    <property type="match status" value="1"/>
</dbReference>
<reference evidence="8" key="2">
    <citation type="journal article" date="2019" name="IMA Fungus">
        <title>Genome sequencing and comparison of five Tilletia species to identify candidate genes for the detection of regulated species infecting wheat.</title>
        <authorList>
            <person name="Nguyen H.D.T."/>
            <person name="Sultana T."/>
            <person name="Kesanakurti P."/>
            <person name="Hambleton S."/>
        </authorList>
    </citation>
    <scope>NUCLEOTIDE SEQUENCE</scope>
    <source>
        <strain evidence="8">DAOMC 238032</strain>
    </source>
</reference>
<feature type="transmembrane region" description="Helical" evidence="6">
    <location>
        <begin position="767"/>
        <end position="785"/>
    </location>
</feature>
<organism evidence="8 9">
    <name type="scientific">Tilletia caries</name>
    <name type="common">wheat bunt fungus</name>
    <dbReference type="NCBI Taxonomy" id="13290"/>
    <lineage>
        <taxon>Eukaryota</taxon>
        <taxon>Fungi</taxon>
        <taxon>Dikarya</taxon>
        <taxon>Basidiomycota</taxon>
        <taxon>Ustilaginomycotina</taxon>
        <taxon>Exobasidiomycetes</taxon>
        <taxon>Tilletiales</taxon>
        <taxon>Tilletiaceae</taxon>
        <taxon>Tilletia</taxon>
    </lineage>
</organism>